<dbReference type="PROSITE" id="PS00409">
    <property type="entry name" value="PROKAR_NTER_METHYL"/>
    <property type="match status" value="1"/>
</dbReference>
<evidence type="ECO:0000256" key="2">
    <source>
        <dbReference type="SAM" id="Phobius"/>
    </source>
</evidence>
<evidence type="ECO:0000313" key="4">
    <source>
        <dbReference type="Proteomes" id="UP000593765"/>
    </source>
</evidence>
<sequence>MTFPIARSNARRCPRRSGFTLLEVLVSISLVLLIILGVNQVFALTSRAVGAGNALSTAVRDARNVQSIITNDLSNAEIERAPFLYLDSEVMLAFRNKEEQLADIDFNPASTARGTVETSLLTVDRDKNGRENDPGDQTPRAFLTSRTHRTDVLKFFSRQSGRRQTGNKTTFVSGVSASEQYITYGHVRQPAVIDNLTTGQLPGIGPTGTALTLAANPNNFYATQWVLGRVVFLLREPEISGSNKIIRDTTLPGSPQQTYYGRGNSATPASSMSPFSENSQSTTTGTMIASELIQYSFYDLMGMGMERHRTDIMPFFINAGRQATWHDAIAFRHSAYPAPSRPLTSQGVARTVPCFVKSCTQFVVEYAGDFMRQKDDGTQDPDPSTGPGSGKWFADGSGNGTDGVIDYNVSNEGGVLKRSIRWYGFPRDVNNDGKIVRNTGPTSTNADVVPLRDYTSTPLKFERTVLPIPAGNDYGTAQGVGTNAHYRCVWGPDTSSYPRPKMIRIVMAVDDPAARIAREQYYEYVVELP</sequence>
<keyword evidence="4" id="KW-1185">Reference proteome</keyword>
<feature type="region of interest" description="Disordered" evidence="1">
    <location>
        <begin position="372"/>
        <end position="395"/>
    </location>
</feature>
<keyword evidence="2" id="KW-1133">Transmembrane helix</keyword>
<dbReference type="Proteomes" id="UP000593765">
    <property type="component" value="Chromosome"/>
</dbReference>
<dbReference type="RefSeq" id="WP_206295082.1">
    <property type="nucleotide sequence ID" value="NZ_CP063458.1"/>
</dbReference>
<protein>
    <submittedName>
        <fullName evidence="3">Prepilin-type N-terminal cleavage/methylation domain-containing protein</fullName>
    </submittedName>
</protein>
<dbReference type="InterPro" id="IPR012902">
    <property type="entry name" value="N_methyl_site"/>
</dbReference>
<gene>
    <name evidence="3" type="ORF">IPV69_10605</name>
</gene>
<dbReference type="Pfam" id="PF07963">
    <property type="entry name" value="N_methyl"/>
    <property type="match status" value="1"/>
</dbReference>
<dbReference type="NCBIfam" id="TIGR02532">
    <property type="entry name" value="IV_pilin_GFxxxE"/>
    <property type="match status" value="1"/>
</dbReference>
<dbReference type="KEGG" id="hbs:IPV69_10605"/>
<reference evidence="3 4" key="1">
    <citation type="submission" date="2020-10" db="EMBL/GenBank/DDBJ databases">
        <title>Wide distribution of Phycisphaera-like planctomycetes from WD2101 soil group in peatlands and genome analysis of the first cultivated representative.</title>
        <authorList>
            <person name="Dedysh S.N."/>
            <person name="Beletsky A.V."/>
            <person name="Ivanova A."/>
            <person name="Kulichevskaya I.S."/>
            <person name="Suzina N.E."/>
            <person name="Philippov D.A."/>
            <person name="Rakitin A.L."/>
            <person name="Mardanov A.V."/>
            <person name="Ravin N.V."/>
        </authorList>
    </citation>
    <scope>NUCLEOTIDE SEQUENCE [LARGE SCALE GENOMIC DNA]</scope>
    <source>
        <strain evidence="3 4">M1803</strain>
    </source>
</reference>
<evidence type="ECO:0000313" key="3">
    <source>
        <dbReference type="EMBL" id="QOV91770.1"/>
    </source>
</evidence>
<organism evidence="3 4">
    <name type="scientific">Humisphaera borealis</name>
    <dbReference type="NCBI Taxonomy" id="2807512"/>
    <lineage>
        <taxon>Bacteria</taxon>
        <taxon>Pseudomonadati</taxon>
        <taxon>Planctomycetota</taxon>
        <taxon>Phycisphaerae</taxon>
        <taxon>Tepidisphaerales</taxon>
        <taxon>Tepidisphaeraceae</taxon>
        <taxon>Humisphaera</taxon>
    </lineage>
</organism>
<keyword evidence="2" id="KW-0472">Membrane</keyword>
<feature type="transmembrane region" description="Helical" evidence="2">
    <location>
        <begin position="21"/>
        <end position="42"/>
    </location>
</feature>
<evidence type="ECO:0000256" key="1">
    <source>
        <dbReference type="SAM" id="MobiDB-lite"/>
    </source>
</evidence>
<dbReference type="AlphaFoldDB" id="A0A7M2X4R8"/>
<proteinExistence type="predicted"/>
<accession>A0A7M2X4R8</accession>
<dbReference type="EMBL" id="CP063458">
    <property type="protein sequence ID" value="QOV91770.1"/>
    <property type="molecule type" value="Genomic_DNA"/>
</dbReference>
<name>A0A7M2X4R8_9BACT</name>
<feature type="region of interest" description="Disordered" evidence="1">
    <location>
        <begin position="260"/>
        <end position="283"/>
    </location>
</feature>
<keyword evidence="2" id="KW-0812">Transmembrane</keyword>